<feature type="domain" description="Mannitol dehydrogenase C-terminal" evidence="5">
    <location>
        <begin position="289"/>
        <end position="486"/>
    </location>
</feature>
<keyword evidence="1" id="KW-0560">Oxidoreductase</keyword>
<evidence type="ECO:0000259" key="4">
    <source>
        <dbReference type="Pfam" id="PF01232"/>
    </source>
</evidence>
<dbReference type="SUPFAM" id="SSF51735">
    <property type="entry name" value="NAD(P)-binding Rossmann-fold domains"/>
    <property type="match status" value="1"/>
</dbReference>
<dbReference type="Proteomes" id="UP000515909">
    <property type="component" value="Chromosome"/>
</dbReference>
<dbReference type="AlphaFoldDB" id="A0A7G8TG04"/>
<evidence type="ECO:0000259" key="5">
    <source>
        <dbReference type="Pfam" id="PF08125"/>
    </source>
</evidence>
<dbReference type="GO" id="GO:0005829">
    <property type="term" value="C:cytosol"/>
    <property type="evidence" value="ECO:0007669"/>
    <property type="project" value="TreeGrafter"/>
</dbReference>
<dbReference type="InterPro" id="IPR036291">
    <property type="entry name" value="NAD(P)-bd_dom_sf"/>
</dbReference>
<evidence type="ECO:0000256" key="2">
    <source>
        <dbReference type="ARBA" id="ARBA00023027"/>
    </source>
</evidence>
<dbReference type="PANTHER" id="PTHR30524">
    <property type="entry name" value="MANNITOL-1-PHOSPHATE 5-DEHYDROGENASE"/>
    <property type="match status" value="1"/>
</dbReference>
<evidence type="ECO:0000313" key="7">
    <source>
        <dbReference type="Proteomes" id="UP000515909"/>
    </source>
</evidence>
<evidence type="ECO:0000256" key="3">
    <source>
        <dbReference type="ARBA" id="ARBA00048615"/>
    </source>
</evidence>
<dbReference type="GO" id="GO:0008926">
    <property type="term" value="F:mannitol-1-phosphate 5-dehydrogenase activity"/>
    <property type="evidence" value="ECO:0007669"/>
    <property type="project" value="UniProtKB-EC"/>
</dbReference>
<dbReference type="InterPro" id="IPR013328">
    <property type="entry name" value="6PGD_dom2"/>
</dbReference>
<proteinExistence type="predicted"/>
<dbReference type="KEGG" id="cfem:HCR03_06955"/>
<dbReference type="Gene3D" id="1.10.1040.10">
    <property type="entry name" value="N-(1-d-carboxylethyl)-l-norvaline Dehydrogenase, domain 2"/>
    <property type="match status" value="1"/>
</dbReference>
<dbReference type="GO" id="GO:0019592">
    <property type="term" value="P:mannitol catabolic process"/>
    <property type="evidence" value="ECO:0007669"/>
    <property type="project" value="TreeGrafter"/>
</dbReference>
<gene>
    <name evidence="6" type="ORF">HCR03_06955</name>
</gene>
<evidence type="ECO:0000313" key="6">
    <source>
        <dbReference type="EMBL" id="QNK42545.1"/>
    </source>
</evidence>
<dbReference type="InterPro" id="IPR013131">
    <property type="entry name" value="Mannitol_DH_N"/>
</dbReference>
<accession>A0A7G8TG04</accession>
<dbReference type="EMBL" id="CP060286">
    <property type="protein sequence ID" value="QNK42545.1"/>
    <property type="molecule type" value="Genomic_DNA"/>
</dbReference>
<organism evidence="6 7">
    <name type="scientific">Caproicibacter fermentans</name>
    <dbReference type="NCBI Taxonomy" id="2576756"/>
    <lineage>
        <taxon>Bacteria</taxon>
        <taxon>Bacillati</taxon>
        <taxon>Bacillota</taxon>
        <taxon>Clostridia</taxon>
        <taxon>Eubacteriales</taxon>
        <taxon>Acutalibacteraceae</taxon>
        <taxon>Caproicibacter</taxon>
    </lineage>
</organism>
<dbReference type="GO" id="GO:0009026">
    <property type="term" value="F:tagaturonate reductase activity"/>
    <property type="evidence" value="ECO:0007669"/>
    <property type="project" value="TreeGrafter"/>
</dbReference>
<evidence type="ECO:0000256" key="1">
    <source>
        <dbReference type="ARBA" id="ARBA00023002"/>
    </source>
</evidence>
<dbReference type="Gene3D" id="3.40.50.720">
    <property type="entry name" value="NAD(P)-binding Rossmann-like Domain"/>
    <property type="match status" value="1"/>
</dbReference>
<dbReference type="Pfam" id="PF08125">
    <property type="entry name" value="Mannitol_dh_C"/>
    <property type="match status" value="1"/>
</dbReference>
<feature type="domain" description="Mannitol dehydrogenase N-terminal" evidence="4">
    <location>
        <begin position="34"/>
        <end position="278"/>
    </location>
</feature>
<dbReference type="NCBIfam" id="NF002969">
    <property type="entry name" value="PRK03643.1"/>
    <property type="match status" value="1"/>
</dbReference>
<dbReference type="Pfam" id="PF01232">
    <property type="entry name" value="Mannitol_dh"/>
    <property type="match status" value="1"/>
</dbReference>
<protein>
    <submittedName>
        <fullName evidence="6">Tagaturonate reductase</fullName>
    </submittedName>
</protein>
<name>A0A7G8TG04_9FIRM</name>
<dbReference type="SUPFAM" id="SSF48179">
    <property type="entry name" value="6-phosphogluconate dehydrogenase C-terminal domain-like"/>
    <property type="match status" value="1"/>
</dbReference>
<dbReference type="PANTHER" id="PTHR30524:SF0">
    <property type="entry name" value="ALTRONATE OXIDOREDUCTASE-RELATED"/>
    <property type="match status" value="1"/>
</dbReference>
<keyword evidence="2" id="KW-0520">NAD</keyword>
<dbReference type="InterPro" id="IPR008927">
    <property type="entry name" value="6-PGluconate_DH-like_C_sf"/>
</dbReference>
<reference evidence="6 7" key="1">
    <citation type="submission" date="2020-08" db="EMBL/GenBank/DDBJ databases">
        <title>The isolate Caproiciproducens sp. 7D4C2 produces n-caproate at mildly acidic conditions from hexoses: genome and rBOX comparison with related strains and chain-elongating bacteria.</title>
        <authorList>
            <person name="Esquivel-Elizondo S."/>
            <person name="Bagci C."/>
            <person name="Temovska M."/>
            <person name="Jeon B.S."/>
            <person name="Bessarab I."/>
            <person name="Williams R.B.H."/>
            <person name="Huson D.H."/>
            <person name="Angenent L.T."/>
        </authorList>
    </citation>
    <scope>NUCLEOTIDE SEQUENCE [LARGE SCALE GENOMIC DNA]</scope>
    <source>
        <strain evidence="6 7">7D4C2</strain>
    </source>
</reference>
<dbReference type="InterPro" id="IPR013118">
    <property type="entry name" value="Mannitol_DH_C"/>
</dbReference>
<comment type="catalytic activity">
    <reaction evidence="3">
        <text>D-mannitol 1-phosphate + NAD(+) = beta-D-fructose 6-phosphate + NADH + H(+)</text>
        <dbReference type="Rhea" id="RHEA:19661"/>
        <dbReference type="ChEBI" id="CHEBI:15378"/>
        <dbReference type="ChEBI" id="CHEBI:57540"/>
        <dbReference type="ChEBI" id="CHEBI:57634"/>
        <dbReference type="ChEBI" id="CHEBI:57945"/>
        <dbReference type="ChEBI" id="CHEBI:61381"/>
        <dbReference type="EC" id="1.1.1.17"/>
    </reaction>
</comment>
<dbReference type="GO" id="GO:0019698">
    <property type="term" value="P:D-galacturonate catabolic process"/>
    <property type="evidence" value="ECO:0007669"/>
    <property type="project" value="TreeGrafter"/>
</dbReference>
<sequence>MYTTRYTFTYNREDLRLERLSKNTYSGSKENPIKVLQYGEGNFLRAFVDWQIEQMNQKADFNAGVAIIQPLPQGNAALLNEQDRLYTLFLQGMENGKPVRTHSVIGCVNKAINPYENYQDYLSLAGCETLRLVVSNTTEAGIAFDPACGPDDAPPTSYPAKLTQFLYRRYQVFGGAKDKGLIVIPCELIDRNGEKLKKCVLQYAEQWKLEHGFIEWLNQSNTFCCSLVDRIVPGYPRDTIDEVTKELGYIDKAVDVGELFHLWVIEGPKWISNEIPFEKAGLNVKVVADMTPYRTRKVRILNGAHTTLVPVAYLLHLDTVGEAVDDALAGKFLTQAVEREIIPTLDLPKQELEDFAKAVFDRFRNPFVKHYLMSIALNSFSKYETRVLPSLLEYLSRTKELPKHLVFSLAALLEFYRGKRGEESIALSDEDAVLELMKKQWAAYDGTEKSLLNLVRGVLSFESVWKQDLNLVPGLTNAVAKDLSEIEKSGMKKAVEQIVQGS</sequence>